<evidence type="ECO:0000256" key="2">
    <source>
        <dbReference type="ARBA" id="ARBA00022475"/>
    </source>
</evidence>
<evidence type="ECO:0000313" key="12">
    <source>
        <dbReference type="Proteomes" id="UP000275456"/>
    </source>
</evidence>
<dbReference type="AlphaFoldDB" id="A0A3N2AQF8"/>
<evidence type="ECO:0000256" key="7">
    <source>
        <dbReference type="ARBA" id="ARBA00037904"/>
    </source>
</evidence>
<feature type="domain" description="Glycosyltransferase 2-like" evidence="10">
    <location>
        <begin position="9"/>
        <end position="138"/>
    </location>
</feature>
<dbReference type="InterPro" id="IPR001173">
    <property type="entry name" value="Glyco_trans_2-like"/>
</dbReference>
<comment type="pathway">
    <text evidence="7">Carotenoid biosynthesis; staphyloxanthin biosynthesis; staphyloxanthin from farnesyl diphosphate: step 4/5.</text>
</comment>
<dbReference type="SUPFAM" id="SSF53448">
    <property type="entry name" value="Nucleotide-diphospho-sugar transferases"/>
    <property type="match status" value="1"/>
</dbReference>
<comment type="function">
    <text evidence="6">Catalyzes the glycosylation of 4,4'-diaponeurosporenoate, i.e. the esterification of glucose at the C1'' position with the carboxyl group of 4,4'-diaponeurosporenic acid, to form glycosyl-4,4'-diaponeurosporenoate. This is a step in the biosynthesis of staphyloxanthin, an orange pigment present in most staphylococci strains.</text>
</comment>
<evidence type="ECO:0000256" key="3">
    <source>
        <dbReference type="ARBA" id="ARBA00022676"/>
    </source>
</evidence>
<keyword evidence="4 11" id="KW-0808">Transferase</keyword>
<dbReference type="Gene3D" id="3.90.550.10">
    <property type="entry name" value="Spore Coat Polysaccharide Biosynthesis Protein SpsA, Chain A"/>
    <property type="match status" value="1"/>
</dbReference>
<evidence type="ECO:0000259" key="10">
    <source>
        <dbReference type="Pfam" id="PF00535"/>
    </source>
</evidence>
<comment type="subcellular location">
    <subcellularLocation>
        <location evidence="1">Cell membrane</location>
    </subcellularLocation>
</comment>
<dbReference type="RefSeq" id="WP_211333818.1">
    <property type="nucleotide sequence ID" value="NZ_RKHJ01000001.1"/>
</dbReference>
<evidence type="ECO:0000256" key="8">
    <source>
        <dbReference type="ARBA" id="ARBA00038120"/>
    </source>
</evidence>
<gene>
    <name evidence="11" type="ORF">EDD26_0645</name>
</gene>
<evidence type="ECO:0000256" key="1">
    <source>
        <dbReference type="ARBA" id="ARBA00004236"/>
    </source>
</evidence>
<accession>A0A3N2AQF8</accession>
<evidence type="ECO:0000313" key="11">
    <source>
        <dbReference type="EMBL" id="ROR65279.1"/>
    </source>
</evidence>
<comment type="caution">
    <text evidence="11">The sequence shown here is derived from an EMBL/GenBank/DDBJ whole genome shotgun (WGS) entry which is preliminary data.</text>
</comment>
<dbReference type="GO" id="GO:0016757">
    <property type="term" value="F:glycosyltransferase activity"/>
    <property type="evidence" value="ECO:0007669"/>
    <property type="project" value="UniProtKB-KW"/>
</dbReference>
<organism evidence="11 12">
    <name type="scientific">Agrococcus jenensis</name>
    <dbReference type="NCBI Taxonomy" id="46353"/>
    <lineage>
        <taxon>Bacteria</taxon>
        <taxon>Bacillati</taxon>
        <taxon>Actinomycetota</taxon>
        <taxon>Actinomycetes</taxon>
        <taxon>Micrococcales</taxon>
        <taxon>Microbacteriaceae</taxon>
        <taxon>Agrococcus</taxon>
    </lineage>
</organism>
<sequence length="238" mass="24652">MTPIARVLVIVPARDEASTVGACIASIDVARAALAARQPGIETAVVVVADACVDGTAVTARAVGAEVVEIEAAAVGEARRAGIQHGLARWPDAEPAATWIAMTDADSTVPARWLLDHVAAAHDGADVHIGRVVPDGSHLPQRVLEAWHAAHDALPAGAAVHGANLGVRADALARVGGVAPMRLHEDVDLVARLRAHGAVLDLRRRAPVRTSDRTRSRVDGGFATYLAVLEGCGQPLID</sequence>
<dbReference type="EMBL" id="RKHJ01000001">
    <property type="protein sequence ID" value="ROR65279.1"/>
    <property type="molecule type" value="Genomic_DNA"/>
</dbReference>
<evidence type="ECO:0000256" key="4">
    <source>
        <dbReference type="ARBA" id="ARBA00022679"/>
    </source>
</evidence>
<protein>
    <recommendedName>
        <fullName evidence="9">4,4'-diaponeurosporenoate glycosyltransferase</fullName>
    </recommendedName>
</protein>
<proteinExistence type="inferred from homology"/>
<keyword evidence="5" id="KW-0472">Membrane</keyword>
<dbReference type="Pfam" id="PF00535">
    <property type="entry name" value="Glycos_transf_2"/>
    <property type="match status" value="1"/>
</dbReference>
<keyword evidence="12" id="KW-1185">Reference proteome</keyword>
<keyword evidence="3" id="KW-0328">Glycosyltransferase</keyword>
<evidence type="ECO:0000256" key="9">
    <source>
        <dbReference type="ARBA" id="ARBA00040345"/>
    </source>
</evidence>
<keyword evidence="2" id="KW-1003">Cell membrane</keyword>
<dbReference type="Proteomes" id="UP000275456">
    <property type="component" value="Unassembled WGS sequence"/>
</dbReference>
<evidence type="ECO:0000256" key="6">
    <source>
        <dbReference type="ARBA" id="ARBA00037281"/>
    </source>
</evidence>
<dbReference type="InterPro" id="IPR029044">
    <property type="entry name" value="Nucleotide-diphossugar_trans"/>
</dbReference>
<dbReference type="PANTHER" id="PTHR43646">
    <property type="entry name" value="GLYCOSYLTRANSFERASE"/>
    <property type="match status" value="1"/>
</dbReference>
<name>A0A3N2AQF8_9MICO</name>
<dbReference type="GO" id="GO:0005886">
    <property type="term" value="C:plasma membrane"/>
    <property type="evidence" value="ECO:0007669"/>
    <property type="project" value="UniProtKB-SubCell"/>
</dbReference>
<dbReference type="PANTHER" id="PTHR43646:SF2">
    <property type="entry name" value="GLYCOSYLTRANSFERASE 2-LIKE DOMAIN-CONTAINING PROTEIN"/>
    <property type="match status" value="1"/>
</dbReference>
<evidence type="ECO:0000256" key="5">
    <source>
        <dbReference type="ARBA" id="ARBA00023136"/>
    </source>
</evidence>
<reference evidence="11 12" key="1">
    <citation type="submission" date="2018-11" db="EMBL/GenBank/DDBJ databases">
        <title>Sequencing the genomes of 1000 actinobacteria strains.</title>
        <authorList>
            <person name="Klenk H.-P."/>
        </authorList>
    </citation>
    <scope>NUCLEOTIDE SEQUENCE [LARGE SCALE GENOMIC DNA]</scope>
    <source>
        <strain evidence="11 12">DSM 9580</strain>
    </source>
</reference>
<comment type="similarity">
    <text evidence="8">Belongs to the glycosyltransferase 2 family. CrtQ subfamily.</text>
</comment>